<name>A0A0A0M7S0_9GAMM</name>
<feature type="transmembrane region" description="Helical" evidence="2">
    <location>
        <begin position="70"/>
        <end position="87"/>
    </location>
</feature>
<protein>
    <submittedName>
        <fullName evidence="3">Membrane protein</fullName>
    </submittedName>
</protein>
<keyword evidence="2" id="KW-1133">Transmembrane helix</keyword>
<evidence type="ECO:0000313" key="3">
    <source>
        <dbReference type="EMBL" id="KGO99013.1"/>
    </source>
</evidence>
<keyword evidence="2" id="KW-0812">Transmembrane</keyword>
<reference evidence="3 4" key="1">
    <citation type="submission" date="2013-08" db="EMBL/GenBank/DDBJ databases">
        <title>Genomic analysis of Lysobacter defluvii.</title>
        <authorList>
            <person name="Wang Q."/>
            <person name="Wang G."/>
        </authorList>
    </citation>
    <scope>NUCLEOTIDE SEQUENCE [LARGE SCALE GENOMIC DNA]</scope>
    <source>
        <strain evidence="3 4">IMMIB APB-9</strain>
    </source>
</reference>
<dbReference type="EMBL" id="AVBH01000035">
    <property type="protein sequence ID" value="KGO99013.1"/>
    <property type="molecule type" value="Genomic_DNA"/>
</dbReference>
<dbReference type="OrthoDB" id="6057745at2"/>
<sequence>MSRFDRISDRALDFAGDVGDRIRHAIPDDMGNRLRGALPSRAGGLLETGVALGAMRTGAKAAGGFARRHPAVLAATVAGAGLLWYAAQRRRKQQARNGNTYEGSARRLDGEGNASREGAPHVRQAPVGR</sequence>
<feature type="region of interest" description="Disordered" evidence="1">
    <location>
        <begin position="92"/>
        <end position="129"/>
    </location>
</feature>
<proteinExistence type="predicted"/>
<dbReference type="STRING" id="1385515.GCA_000423325_02402"/>
<gene>
    <name evidence="3" type="ORF">N791_07040</name>
</gene>
<dbReference type="Proteomes" id="UP000030003">
    <property type="component" value="Unassembled WGS sequence"/>
</dbReference>
<dbReference type="RefSeq" id="WP_027070402.1">
    <property type="nucleotide sequence ID" value="NZ_AUHT01000012.1"/>
</dbReference>
<comment type="caution">
    <text evidence="3">The sequence shown here is derived from an EMBL/GenBank/DDBJ whole genome shotgun (WGS) entry which is preliminary data.</text>
</comment>
<accession>A0A0A0M7S0</accession>
<keyword evidence="2" id="KW-0472">Membrane</keyword>
<dbReference type="AlphaFoldDB" id="A0A0A0M7S0"/>
<keyword evidence="4" id="KW-1185">Reference proteome</keyword>
<evidence type="ECO:0000256" key="2">
    <source>
        <dbReference type="SAM" id="Phobius"/>
    </source>
</evidence>
<organism evidence="3 4">
    <name type="scientific">Lysobacter defluvii IMMIB APB-9 = DSM 18482</name>
    <dbReference type="NCBI Taxonomy" id="1385515"/>
    <lineage>
        <taxon>Bacteria</taxon>
        <taxon>Pseudomonadati</taxon>
        <taxon>Pseudomonadota</taxon>
        <taxon>Gammaproteobacteria</taxon>
        <taxon>Lysobacterales</taxon>
        <taxon>Lysobacteraceae</taxon>
        <taxon>Novilysobacter</taxon>
    </lineage>
</organism>
<evidence type="ECO:0000256" key="1">
    <source>
        <dbReference type="SAM" id="MobiDB-lite"/>
    </source>
</evidence>
<evidence type="ECO:0000313" key="4">
    <source>
        <dbReference type="Proteomes" id="UP000030003"/>
    </source>
</evidence>